<dbReference type="InterPro" id="IPR013525">
    <property type="entry name" value="ABC2_TM"/>
</dbReference>
<dbReference type="Proteomes" id="UP000663942">
    <property type="component" value="Chromosome"/>
</dbReference>
<evidence type="ECO:0000256" key="9">
    <source>
        <dbReference type="ARBA" id="ARBA00023136"/>
    </source>
</evidence>
<evidence type="ECO:0000256" key="8">
    <source>
        <dbReference type="ARBA" id="ARBA00023047"/>
    </source>
</evidence>
<evidence type="ECO:0000256" key="6">
    <source>
        <dbReference type="ARBA" id="ARBA00022692"/>
    </source>
</evidence>
<feature type="transmembrane region" description="Helical" evidence="10">
    <location>
        <begin position="108"/>
        <end position="131"/>
    </location>
</feature>
<keyword evidence="13" id="KW-1185">Reference proteome</keyword>
<comment type="similarity">
    <text evidence="2">Belongs to the ABC-2 integral membrane protein family.</text>
</comment>
<feature type="transmembrane region" description="Helical" evidence="10">
    <location>
        <begin position="71"/>
        <end position="96"/>
    </location>
</feature>
<dbReference type="Pfam" id="PF01061">
    <property type="entry name" value="ABC2_membrane"/>
    <property type="match status" value="1"/>
</dbReference>
<dbReference type="PANTHER" id="PTHR30413:SF10">
    <property type="entry name" value="CAPSULE POLYSACCHARIDE EXPORT INNER-MEMBRANE PROTEIN CTRC"/>
    <property type="match status" value="1"/>
</dbReference>
<keyword evidence="8" id="KW-0625">Polysaccharide transport</keyword>
<proteinExistence type="inferred from homology"/>
<evidence type="ECO:0000256" key="3">
    <source>
        <dbReference type="ARBA" id="ARBA00022448"/>
    </source>
</evidence>
<evidence type="ECO:0000256" key="5">
    <source>
        <dbReference type="ARBA" id="ARBA00022597"/>
    </source>
</evidence>
<keyword evidence="4" id="KW-1003">Cell membrane</keyword>
<evidence type="ECO:0000259" key="11">
    <source>
        <dbReference type="Pfam" id="PF01061"/>
    </source>
</evidence>
<feature type="transmembrane region" description="Helical" evidence="10">
    <location>
        <begin position="143"/>
        <end position="166"/>
    </location>
</feature>
<evidence type="ECO:0000256" key="7">
    <source>
        <dbReference type="ARBA" id="ARBA00022989"/>
    </source>
</evidence>
<evidence type="ECO:0000256" key="10">
    <source>
        <dbReference type="SAM" id="Phobius"/>
    </source>
</evidence>
<evidence type="ECO:0000256" key="1">
    <source>
        <dbReference type="ARBA" id="ARBA00004651"/>
    </source>
</evidence>
<name>A0ABX7SI33_9CAUL</name>
<keyword evidence="3" id="KW-0813">Transport</keyword>
<dbReference type="EMBL" id="CP062006">
    <property type="protein sequence ID" value="QTC87326.1"/>
    <property type="molecule type" value="Genomic_DNA"/>
</dbReference>
<keyword evidence="5" id="KW-0762">Sugar transport</keyword>
<protein>
    <submittedName>
        <fullName evidence="12">ABC transporter permease</fullName>
    </submittedName>
</protein>
<dbReference type="PRINTS" id="PR00164">
    <property type="entry name" value="ABC2TRNSPORT"/>
</dbReference>
<evidence type="ECO:0000256" key="2">
    <source>
        <dbReference type="ARBA" id="ARBA00007783"/>
    </source>
</evidence>
<reference evidence="12 13" key="1">
    <citation type="submission" date="2020-09" db="EMBL/GenBank/DDBJ databases">
        <title>Brevundimonas sp. LVF1 isolated from an oligotrophic pond in Goettingen, Germany.</title>
        <authorList>
            <person name="Friedrich I."/>
            <person name="Klassen A."/>
            <person name="Neubauer H."/>
            <person name="Schneider D."/>
            <person name="Hertel R."/>
            <person name="Daniel R."/>
        </authorList>
    </citation>
    <scope>NUCLEOTIDE SEQUENCE [LARGE SCALE GENOMIC DNA]</scope>
    <source>
        <strain evidence="12 13">LVF1</strain>
    </source>
</reference>
<keyword evidence="9 10" id="KW-0472">Membrane</keyword>
<evidence type="ECO:0000313" key="12">
    <source>
        <dbReference type="EMBL" id="QTC87326.1"/>
    </source>
</evidence>
<dbReference type="PANTHER" id="PTHR30413">
    <property type="entry name" value="INNER MEMBRANE TRANSPORT PERMEASE"/>
    <property type="match status" value="1"/>
</dbReference>
<keyword evidence="7 10" id="KW-1133">Transmembrane helix</keyword>
<evidence type="ECO:0000313" key="13">
    <source>
        <dbReference type="Proteomes" id="UP000663942"/>
    </source>
</evidence>
<gene>
    <name evidence="12" type="ORF">IFE19_14700</name>
</gene>
<feature type="domain" description="ABC-2 type transporter transmembrane" evidence="11">
    <location>
        <begin position="15"/>
        <end position="221"/>
    </location>
</feature>
<comment type="subcellular location">
    <subcellularLocation>
        <location evidence="1">Cell membrane</location>
        <topology evidence="1">Multi-pass membrane protein</topology>
    </subcellularLocation>
</comment>
<sequence>MASINALKEHSDIIGALMLREIITRYGRRGLGFFWLIGEPLLFTFGVMLIWSTIKAPYQHGLGVAPFVMTGYMSLIMFRHLVSYSMGAVSANVGVLYHQKVKILHLYIARYVLEFAGATLALAVAYTVLYLSGLVDLPHDLGLIYWGWFSLFLFGCGVAMVLSAMAMEFDVIERLVPVMMYGMLPFSGVFIMAAWVPEKYRDVYMAFPMPHTIEMVRAGVFGEFIETHYDPFYPLFWGGVLIAFGLLLIARAKEHIDAE</sequence>
<accession>A0ABX7SI33</accession>
<organism evidence="12 13">
    <name type="scientific">Brevundimonas pondensis</name>
    <dbReference type="NCBI Taxonomy" id="2774189"/>
    <lineage>
        <taxon>Bacteria</taxon>
        <taxon>Pseudomonadati</taxon>
        <taxon>Pseudomonadota</taxon>
        <taxon>Alphaproteobacteria</taxon>
        <taxon>Caulobacterales</taxon>
        <taxon>Caulobacteraceae</taxon>
        <taxon>Brevundimonas</taxon>
    </lineage>
</organism>
<dbReference type="InterPro" id="IPR000412">
    <property type="entry name" value="ABC_2_transport"/>
</dbReference>
<evidence type="ECO:0000256" key="4">
    <source>
        <dbReference type="ARBA" id="ARBA00022475"/>
    </source>
</evidence>
<feature type="transmembrane region" description="Helical" evidence="10">
    <location>
        <begin position="30"/>
        <end position="51"/>
    </location>
</feature>
<feature type="transmembrane region" description="Helical" evidence="10">
    <location>
        <begin position="232"/>
        <end position="250"/>
    </location>
</feature>
<keyword evidence="6 10" id="KW-0812">Transmembrane</keyword>
<feature type="transmembrane region" description="Helical" evidence="10">
    <location>
        <begin position="178"/>
        <end position="196"/>
    </location>
</feature>